<gene>
    <name evidence="1" type="ORF">CLUMA_CG017715</name>
</gene>
<sequence length="74" mass="8992">MKSIQEYTILWNATESGTFIIQVMRQRERNNVQSCTPYSDDDMRLNYFETIKLPMIFPNFCHLYQGIRRFTKFD</sequence>
<accession>A0A1J1IWI9</accession>
<dbReference type="AlphaFoldDB" id="A0A1J1IWI9"/>
<evidence type="ECO:0000313" key="1">
    <source>
        <dbReference type="EMBL" id="CRL04651.1"/>
    </source>
</evidence>
<dbReference type="EMBL" id="CVRI01000063">
    <property type="protein sequence ID" value="CRL04651.1"/>
    <property type="molecule type" value="Genomic_DNA"/>
</dbReference>
<name>A0A1J1IWI9_9DIPT</name>
<evidence type="ECO:0000313" key="2">
    <source>
        <dbReference type="Proteomes" id="UP000183832"/>
    </source>
</evidence>
<organism evidence="1 2">
    <name type="scientific">Clunio marinus</name>
    <dbReference type="NCBI Taxonomy" id="568069"/>
    <lineage>
        <taxon>Eukaryota</taxon>
        <taxon>Metazoa</taxon>
        <taxon>Ecdysozoa</taxon>
        <taxon>Arthropoda</taxon>
        <taxon>Hexapoda</taxon>
        <taxon>Insecta</taxon>
        <taxon>Pterygota</taxon>
        <taxon>Neoptera</taxon>
        <taxon>Endopterygota</taxon>
        <taxon>Diptera</taxon>
        <taxon>Nematocera</taxon>
        <taxon>Chironomoidea</taxon>
        <taxon>Chironomidae</taxon>
        <taxon>Clunio</taxon>
    </lineage>
</organism>
<proteinExistence type="predicted"/>
<reference evidence="1 2" key="1">
    <citation type="submission" date="2015-04" db="EMBL/GenBank/DDBJ databases">
        <authorList>
            <person name="Syromyatnikov M.Y."/>
            <person name="Popov V.N."/>
        </authorList>
    </citation>
    <scope>NUCLEOTIDE SEQUENCE [LARGE SCALE GENOMIC DNA]</scope>
</reference>
<protein>
    <submittedName>
        <fullName evidence="1">CLUMA_CG017715, isoform A</fullName>
    </submittedName>
</protein>
<dbReference type="Proteomes" id="UP000183832">
    <property type="component" value="Unassembled WGS sequence"/>
</dbReference>
<keyword evidence="2" id="KW-1185">Reference proteome</keyword>